<dbReference type="Pfam" id="PF11374">
    <property type="entry name" value="DUF3176"/>
    <property type="match status" value="1"/>
</dbReference>
<dbReference type="AlphaFoldDB" id="A0A9P9ABZ3"/>
<gene>
    <name evidence="2" type="ORF">F5X68DRAFT_262105</name>
</gene>
<organism evidence="2 3">
    <name type="scientific">Plectosphaerella plurivora</name>
    <dbReference type="NCBI Taxonomy" id="936078"/>
    <lineage>
        <taxon>Eukaryota</taxon>
        <taxon>Fungi</taxon>
        <taxon>Dikarya</taxon>
        <taxon>Ascomycota</taxon>
        <taxon>Pezizomycotina</taxon>
        <taxon>Sordariomycetes</taxon>
        <taxon>Hypocreomycetidae</taxon>
        <taxon>Glomerellales</taxon>
        <taxon>Plectosphaerellaceae</taxon>
        <taxon>Plectosphaerella</taxon>
    </lineage>
</organism>
<dbReference type="OrthoDB" id="5376804at2759"/>
<feature type="transmembrane region" description="Helical" evidence="1">
    <location>
        <begin position="121"/>
        <end position="141"/>
    </location>
</feature>
<reference evidence="2" key="1">
    <citation type="journal article" date="2021" name="Nat. Commun.">
        <title>Genetic determinants of endophytism in the Arabidopsis root mycobiome.</title>
        <authorList>
            <person name="Mesny F."/>
            <person name="Miyauchi S."/>
            <person name="Thiergart T."/>
            <person name="Pickel B."/>
            <person name="Atanasova L."/>
            <person name="Karlsson M."/>
            <person name="Huettel B."/>
            <person name="Barry K.W."/>
            <person name="Haridas S."/>
            <person name="Chen C."/>
            <person name="Bauer D."/>
            <person name="Andreopoulos W."/>
            <person name="Pangilinan J."/>
            <person name="LaButti K."/>
            <person name="Riley R."/>
            <person name="Lipzen A."/>
            <person name="Clum A."/>
            <person name="Drula E."/>
            <person name="Henrissat B."/>
            <person name="Kohler A."/>
            <person name="Grigoriev I.V."/>
            <person name="Martin F.M."/>
            <person name="Hacquard S."/>
        </authorList>
    </citation>
    <scope>NUCLEOTIDE SEQUENCE</scope>
    <source>
        <strain evidence="2">MPI-SDFR-AT-0117</strain>
    </source>
</reference>
<keyword evidence="1" id="KW-0472">Membrane</keyword>
<dbReference type="PANTHER" id="PTHR35394">
    <property type="entry name" value="DUF3176 DOMAIN-CONTAINING PROTEIN"/>
    <property type="match status" value="1"/>
</dbReference>
<accession>A0A9P9ABZ3</accession>
<evidence type="ECO:0000313" key="3">
    <source>
        <dbReference type="Proteomes" id="UP000770015"/>
    </source>
</evidence>
<dbReference type="Proteomes" id="UP000770015">
    <property type="component" value="Unassembled WGS sequence"/>
</dbReference>
<evidence type="ECO:0000313" key="2">
    <source>
        <dbReference type="EMBL" id="KAH6686302.1"/>
    </source>
</evidence>
<proteinExistence type="predicted"/>
<dbReference type="PANTHER" id="PTHR35394:SF5">
    <property type="entry name" value="DUF3176 DOMAIN-CONTAINING PROTEIN"/>
    <property type="match status" value="1"/>
</dbReference>
<feature type="transmembrane region" description="Helical" evidence="1">
    <location>
        <begin position="24"/>
        <end position="43"/>
    </location>
</feature>
<dbReference type="EMBL" id="JAGSXJ010000013">
    <property type="protein sequence ID" value="KAH6686302.1"/>
    <property type="molecule type" value="Genomic_DNA"/>
</dbReference>
<protein>
    <submittedName>
        <fullName evidence="2">Uncharacterized protein</fullName>
    </submittedName>
</protein>
<feature type="transmembrane region" description="Helical" evidence="1">
    <location>
        <begin position="55"/>
        <end position="77"/>
    </location>
</feature>
<keyword evidence="3" id="KW-1185">Reference proteome</keyword>
<comment type="caution">
    <text evidence="2">The sequence shown here is derived from an EMBL/GenBank/DDBJ whole genome shotgun (WGS) entry which is preliminary data.</text>
</comment>
<sequence length="539" mass="59835">MEKPRRSRPSGCTSLRWSTWGQQWWAMLGAFTVLIAMIILLDSFDDRPIFSWNGITLNTITSILSVTVKAAALFVIAECMAQWKWILFAREQRPLIDFDRLDGATRGPMGSLRLIVKTRGAYIAQFGAVLTLIALALDPFAQQLVQLREVIAFETASNGSVAVVPRAQAYSSGDMTVEASSSTGLTNETGKMVQWTAMKASSTATISATMEAAVSSGFFKSLEDVSRERFFYCLTGKCTFAPFLTLGVCHKSTDVTSKLKHSSREQDFNATLRAFGTEMVGNFRAQHKDDHGSAFSLPNGHFMANIDGTDPISCKECTTYLTTSFGTENPNKTVTMRGIDTLIWSMSVIYPDMKAYNNLRVSDESADESKVWPNIPMLATESALYYCVKNVTASVVDNKFHEEVTEVSGVTRTIDSWDAALLDENNGTYQAPPEEARGLVFESSWSWRGYNDLQLQVPDHDGLFTVTPISVFSISAHLQSLFRWPDWHNSTTVRQRLEAVPGMAKAVAYNSAVFGPLVHNWRYQQAQPKKIAQLMSLVP</sequence>
<dbReference type="InterPro" id="IPR021514">
    <property type="entry name" value="DUF3176"/>
</dbReference>
<evidence type="ECO:0000256" key="1">
    <source>
        <dbReference type="SAM" id="Phobius"/>
    </source>
</evidence>
<keyword evidence="1" id="KW-0812">Transmembrane</keyword>
<keyword evidence="1" id="KW-1133">Transmembrane helix</keyword>
<name>A0A9P9ABZ3_9PEZI</name>